<dbReference type="InterPro" id="IPR000868">
    <property type="entry name" value="Isochorismatase-like_dom"/>
</dbReference>
<dbReference type="EC" id="3.5.1.19" evidence="6"/>
<dbReference type="Pfam" id="PF00857">
    <property type="entry name" value="Isochorismatase"/>
    <property type="match status" value="1"/>
</dbReference>
<dbReference type="GO" id="GO:0008936">
    <property type="term" value="F:nicotinamidase activity"/>
    <property type="evidence" value="ECO:0007669"/>
    <property type="project" value="UniProtKB-EC"/>
</dbReference>
<evidence type="ECO:0000256" key="6">
    <source>
        <dbReference type="ARBA" id="ARBA00039017"/>
    </source>
</evidence>
<dbReference type="OrthoDB" id="1739143at2759"/>
<sequence>MQNDFCEGGSLGVTGSLEIIPLINRLRDKFSIVILSQDWHKSHHISFVDNHEGKEVFSKHDIQETGKSQVLWPTHAVEGTFGAEFHKDLKVLPSDIVVRKGLNHLYDSYSAFGCKNDRTNLEEITRNLNIDKIYTCGLAYDYCVGNTALYAAKIGLEVYMVSDCTKPVAEGTKEEMTKKLQQSGVKFINSYEIE</sequence>
<evidence type="ECO:0000256" key="3">
    <source>
        <dbReference type="ARBA" id="ARBA00022723"/>
    </source>
</evidence>
<keyword evidence="4" id="KW-0378">Hydrolase</keyword>
<evidence type="ECO:0000256" key="5">
    <source>
        <dbReference type="ARBA" id="ARBA00037900"/>
    </source>
</evidence>
<dbReference type="InterPro" id="IPR036380">
    <property type="entry name" value="Isochorismatase-like_sf"/>
</dbReference>
<dbReference type="SUPFAM" id="SSF52499">
    <property type="entry name" value="Isochorismatase-like hydrolases"/>
    <property type="match status" value="1"/>
</dbReference>
<keyword evidence="10" id="KW-1185">Reference proteome</keyword>
<feature type="domain" description="Isochorismatase-like" evidence="8">
    <location>
        <begin position="1"/>
        <end position="189"/>
    </location>
</feature>
<dbReference type="Gene3D" id="3.40.50.850">
    <property type="entry name" value="Isochorismatase-like"/>
    <property type="match status" value="1"/>
</dbReference>
<comment type="caution">
    <text evidence="9">The sequence shown here is derived from an EMBL/GenBank/DDBJ whole genome shotgun (WGS) entry which is preliminary data.</text>
</comment>
<evidence type="ECO:0000256" key="4">
    <source>
        <dbReference type="ARBA" id="ARBA00022801"/>
    </source>
</evidence>
<dbReference type="CDD" id="cd01011">
    <property type="entry name" value="nicotinamidase"/>
    <property type="match status" value="1"/>
</dbReference>
<keyword evidence="3" id="KW-0479">Metal-binding</keyword>
<protein>
    <recommendedName>
        <fullName evidence="6">nicotinamidase</fullName>
        <ecNumber evidence="6">3.5.1.19</ecNumber>
    </recommendedName>
    <alternativeName>
        <fullName evidence="7">Nicotinamide deamidase</fullName>
    </alternativeName>
</protein>
<comment type="pathway">
    <text evidence="5">Cofactor biosynthesis; nicotinate biosynthesis; nicotinate from nicotinamide: step 1/1.</text>
</comment>
<reference evidence="9 10" key="1">
    <citation type="submission" date="2016-11" db="EMBL/GenBank/DDBJ databases">
        <title>The macronuclear genome of Stentor coeruleus: a giant cell with tiny introns.</title>
        <authorList>
            <person name="Slabodnick M."/>
            <person name="Ruby J.G."/>
            <person name="Reiff S.B."/>
            <person name="Swart E.C."/>
            <person name="Gosai S."/>
            <person name="Prabakaran S."/>
            <person name="Witkowska E."/>
            <person name="Larue G.E."/>
            <person name="Fisher S."/>
            <person name="Freeman R.M."/>
            <person name="Gunawardena J."/>
            <person name="Chu W."/>
            <person name="Stover N.A."/>
            <person name="Gregory B.D."/>
            <person name="Nowacki M."/>
            <person name="Derisi J."/>
            <person name="Roy S.W."/>
            <person name="Marshall W.F."/>
            <person name="Sood P."/>
        </authorList>
    </citation>
    <scope>NUCLEOTIDE SEQUENCE [LARGE SCALE GENOMIC DNA]</scope>
    <source>
        <strain evidence="9">WM001</strain>
    </source>
</reference>
<evidence type="ECO:0000313" key="9">
    <source>
        <dbReference type="EMBL" id="OMJ91177.1"/>
    </source>
</evidence>
<dbReference type="AlphaFoldDB" id="A0A1R2CQ99"/>
<dbReference type="EMBL" id="MPUH01000087">
    <property type="protein sequence ID" value="OMJ91177.1"/>
    <property type="molecule type" value="Genomic_DNA"/>
</dbReference>
<dbReference type="GO" id="GO:0019363">
    <property type="term" value="P:pyridine nucleotide biosynthetic process"/>
    <property type="evidence" value="ECO:0007669"/>
    <property type="project" value="UniProtKB-KW"/>
</dbReference>
<comment type="similarity">
    <text evidence="1">Belongs to the isochorismatase family.</text>
</comment>
<name>A0A1R2CQ99_9CILI</name>
<evidence type="ECO:0000256" key="7">
    <source>
        <dbReference type="ARBA" id="ARBA00043224"/>
    </source>
</evidence>
<dbReference type="PANTHER" id="PTHR11080">
    <property type="entry name" value="PYRAZINAMIDASE/NICOTINAMIDASE"/>
    <property type="match status" value="1"/>
</dbReference>
<dbReference type="PANTHER" id="PTHR11080:SF2">
    <property type="entry name" value="LD05707P"/>
    <property type="match status" value="1"/>
</dbReference>
<proteinExistence type="inferred from homology"/>
<evidence type="ECO:0000256" key="1">
    <source>
        <dbReference type="ARBA" id="ARBA00006336"/>
    </source>
</evidence>
<dbReference type="Proteomes" id="UP000187209">
    <property type="component" value="Unassembled WGS sequence"/>
</dbReference>
<gene>
    <name evidence="9" type="ORF">SteCoe_6347</name>
</gene>
<organism evidence="9 10">
    <name type="scientific">Stentor coeruleus</name>
    <dbReference type="NCBI Taxonomy" id="5963"/>
    <lineage>
        <taxon>Eukaryota</taxon>
        <taxon>Sar</taxon>
        <taxon>Alveolata</taxon>
        <taxon>Ciliophora</taxon>
        <taxon>Postciliodesmatophora</taxon>
        <taxon>Heterotrichea</taxon>
        <taxon>Heterotrichida</taxon>
        <taxon>Stentoridae</taxon>
        <taxon>Stentor</taxon>
    </lineage>
</organism>
<keyword evidence="2" id="KW-0662">Pyridine nucleotide biosynthesis</keyword>
<accession>A0A1R2CQ99</accession>
<evidence type="ECO:0000256" key="2">
    <source>
        <dbReference type="ARBA" id="ARBA00022642"/>
    </source>
</evidence>
<evidence type="ECO:0000313" key="10">
    <source>
        <dbReference type="Proteomes" id="UP000187209"/>
    </source>
</evidence>
<evidence type="ECO:0000259" key="8">
    <source>
        <dbReference type="Pfam" id="PF00857"/>
    </source>
</evidence>
<dbReference type="InterPro" id="IPR052347">
    <property type="entry name" value="Isochorismatase_Nicotinamidase"/>
</dbReference>
<dbReference type="GO" id="GO:0046872">
    <property type="term" value="F:metal ion binding"/>
    <property type="evidence" value="ECO:0007669"/>
    <property type="project" value="UniProtKB-KW"/>
</dbReference>